<dbReference type="EMBL" id="JBJJXI010000071">
    <property type="protein sequence ID" value="KAL3396466.1"/>
    <property type="molecule type" value="Genomic_DNA"/>
</dbReference>
<gene>
    <name evidence="15" type="ORF">TKK_009630</name>
</gene>
<evidence type="ECO:0000256" key="1">
    <source>
        <dbReference type="ARBA" id="ARBA00001971"/>
    </source>
</evidence>
<evidence type="ECO:0000256" key="10">
    <source>
        <dbReference type="ARBA" id="ARBA00023004"/>
    </source>
</evidence>
<organism evidence="15 16">
    <name type="scientific">Trichogramma kaykai</name>
    <dbReference type="NCBI Taxonomy" id="54128"/>
    <lineage>
        <taxon>Eukaryota</taxon>
        <taxon>Metazoa</taxon>
        <taxon>Ecdysozoa</taxon>
        <taxon>Arthropoda</taxon>
        <taxon>Hexapoda</taxon>
        <taxon>Insecta</taxon>
        <taxon>Pterygota</taxon>
        <taxon>Neoptera</taxon>
        <taxon>Endopterygota</taxon>
        <taxon>Hymenoptera</taxon>
        <taxon>Apocrita</taxon>
        <taxon>Proctotrupomorpha</taxon>
        <taxon>Chalcidoidea</taxon>
        <taxon>Trichogrammatidae</taxon>
        <taxon>Trichogramma</taxon>
    </lineage>
</organism>
<dbReference type="InterPro" id="IPR001128">
    <property type="entry name" value="Cyt_P450"/>
</dbReference>
<dbReference type="Pfam" id="PF00067">
    <property type="entry name" value="p450"/>
    <property type="match status" value="1"/>
</dbReference>
<keyword evidence="8" id="KW-0492">Microsome</keyword>
<dbReference type="Gene3D" id="1.10.630.10">
    <property type="entry name" value="Cytochrome P450"/>
    <property type="match status" value="1"/>
</dbReference>
<dbReference type="PANTHER" id="PTHR24292:SF54">
    <property type="entry name" value="CYP9F3-RELATED"/>
    <property type="match status" value="1"/>
</dbReference>
<evidence type="ECO:0000256" key="13">
    <source>
        <dbReference type="PIRSR" id="PIRSR602402-1"/>
    </source>
</evidence>
<evidence type="ECO:0000313" key="15">
    <source>
        <dbReference type="EMBL" id="KAL3396466.1"/>
    </source>
</evidence>
<dbReference type="InterPro" id="IPR008072">
    <property type="entry name" value="Cyt_P450_E_CYP3A"/>
</dbReference>
<dbReference type="CDD" id="cd11056">
    <property type="entry name" value="CYP6-like"/>
    <property type="match status" value="1"/>
</dbReference>
<name>A0ABD2WTT0_9HYME</name>
<evidence type="ECO:0000256" key="3">
    <source>
        <dbReference type="ARBA" id="ARBA00004406"/>
    </source>
</evidence>
<keyword evidence="10 13" id="KW-0408">Iron</keyword>
<dbReference type="PRINTS" id="PR00464">
    <property type="entry name" value="EP450II"/>
</dbReference>
<sequence length="509" mass="58421">MVSWSVILLAATALYLAYAWLKRRMAYFEERGIPYLRGVPPFGNMFDTFIRRKHFNDVIRDIYNVNPEARYVGGFDFMRPVIVLRDPELIKDVTIKHFDNAPDHKSFIDDTVDPLFGGNLFNMAGDRWREARGMLSPAFTSSKMKQMFELILSCSKNFAAHLESLPASQRKMVSTKDLFTKYTCDCIATSAFGVSVDSLKNPDNEFYRYGREATNFEGLKMLMFFLLRAAPKLMKILQVRFVSDRVRDFFTNVVHSTVEARDTKGFSRPDMIQLMMDSRGKQLKHLGAIDMTYMTSQAFIFFFGGFDTTSTQMCIIAHELAINEDTVQKRLQEEIDRVLESSNGEPTYDAINAMAYLDAVFNESMRRHTQVGLLDRLCRRSFELPPALPGGKPFLVEPGMNIWVPTSAIHRDPKYYPDPERFDPDRYYEKKVTINDTLNLGFGIGPRSCIGNRFAILETKILLFFLLAKFTLKANEKTSSPMRYDKKTFALKAEGGFWLDIEPRKLGAS</sequence>
<evidence type="ECO:0000256" key="8">
    <source>
        <dbReference type="ARBA" id="ARBA00022848"/>
    </source>
</evidence>
<dbReference type="InterPro" id="IPR036396">
    <property type="entry name" value="Cyt_P450_sf"/>
</dbReference>
<keyword evidence="12" id="KW-0472">Membrane</keyword>
<dbReference type="InterPro" id="IPR002402">
    <property type="entry name" value="Cyt_P450_E_grp-II"/>
</dbReference>
<keyword evidence="11 14" id="KW-0503">Monooxygenase</keyword>
<comment type="caution">
    <text evidence="15">The sequence shown here is derived from an EMBL/GenBank/DDBJ whole genome shotgun (WGS) entry which is preliminary data.</text>
</comment>
<keyword evidence="5 13" id="KW-0349">Heme</keyword>
<dbReference type="GO" id="GO:0004497">
    <property type="term" value="F:monooxygenase activity"/>
    <property type="evidence" value="ECO:0007669"/>
    <property type="project" value="UniProtKB-KW"/>
</dbReference>
<evidence type="ECO:0000256" key="11">
    <source>
        <dbReference type="ARBA" id="ARBA00023033"/>
    </source>
</evidence>
<comment type="subcellular location">
    <subcellularLocation>
        <location evidence="3">Endoplasmic reticulum membrane</location>
        <topology evidence="3">Peripheral membrane protein</topology>
    </subcellularLocation>
    <subcellularLocation>
        <location evidence="2">Microsome membrane</location>
        <topology evidence="2">Peripheral membrane protein</topology>
    </subcellularLocation>
</comment>
<protein>
    <recommendedName>
        <fullName evidence="17">Cytochrome P450</fullName>
    </recommendedName>
</protein>
<accession>A0ABD2WTT0</accession>
<dbReference type="InterPro" id="IPR017972">
    <property type="entry name" value="Cyt_P450_CS"/>
</dbReference>
<keyword evidence="16" id="KW-1185">Reference proteome</keyword>
<evidence type="ECO:0000256" key="5">
    <source>
        <dbReference type="ARBA" id="ARBA00022617"/>
    </source>
</evidence>
<evidence type="ECO:0008006" key="17">
    <source>
        <dbReference type="Google" id="ProtNLM"/>
    </source>
</evidence>
<proteinExistence type="inferred from homology"/>
<dbReference type="PANTHER" id="PTHR24292">
    <property type="entry name" value="CYTOCHROME P450"/>
    <property type="match status" value="1"/>
</dbReference>
<evidence type="ECO:0000256" key="12">
    <source>
        <dbReference type="ARBA" id="ARBA00023136"/>
    </source>
</evidence>
<evidence type="ECO:0000313" key="16">
    <source>
        <dbReference type="Proteomes" id="UP001627154"/>
    </source>
</evidence>
<reference evidence="15 16" key="1">
    <citation type="journal article" date="2024" name="bioRxiv">
        <title>A reference genome for Trichogramma kaykai: A tiny desert-dwelling parasitoid wasp with competing sex-ratio distorters.</title>
        <authorList>
            <person name="Culotta J."/>
            <person name="Lindsey A.R."/>
        </authorList>
    </citation>
    <scope>NUCLEOTIDE SEQUENCE [LARGE SCALE GENOMIC DNA]</scope>
    <source>
        <strain evidence="15 16">KSX58</strain>
    </source>
</reference>
<comment type="cofactor">
    <cofactor evidence="1 13">
        <name>heme</name>
        <dbReference type="ChEBI" id="CHEBI:30413"/>
    </cofactor>
</comment>
<feature type="binding site" description="axial binding residue" evidence="13">
    <location>
        <position position="449"/>
    </location>
    <ligand>
        <name>heme</name>
        <dbReference type="ChEBI" id="CHEBI:30413"/>
    </ligand>
    <ligandPart>
        <name>Fe</name>
        <dbReference type="ChEBI" id="CHEBI:18248"/>
    </ligandPart>
</feature>
<dbReference type="InterPro" id="IPR050476">
    <property type="entry name" value="Insect_CytP450_Detox"/>
</dbReference>
<dbReference type="PRINTS" id="PR00385">
    <property type="entry name" value="P450"/>
</dbReference>
<evidence type="ECO:0000256" key="6">
    <source>
        <dbReference type="ARBA" id="ARBA00022723"/>
    </source>
</evidence>
<evidence type="ECO:0000256" key="4">
    <source>
        <dbReference type="ARBA" id="ARBA00010617"/>
    </source>
</evidence>
<evidence type="ECO:0000256" key="7">
    <source>
        <dbReference type="ARBA" id="ARBA00022824"/>
    </source>
</evidence>
<evidence type="ECO:0000256" key="14">
    <source>
        <dbReference type="RuleBase" id="RU000461"/>
    </source>
</evidence>
<dbReference type="AlphaFoldDB" id="A0ABD2WTT0"/>
<dbReference type="GO" id="GO:0046872">
    <property type="term" value="F:metal ion binding"/>
    <property type="evidence" value="ECO:0007669"/>
    <property type="project" value="UniProtKB-KW"/>
</dbReference>
<evidence type="ECO:0000256" key="2">
    <source>
        <dbReference type="ARBA" id="ARBA00004174"/>
    </source>
</evidence>
<dbReference type="PROSITE" id="PS00086">
    <property type="entry name" value="CYTOCHROME_P450"/>
    <property type="match status" value="1"/>
</dbReference>
<dbReference type="Proteomes" id="UP001627154">
    <property type="component" value="Unassembled WGS sequence"/>
</dbReference>
<keyword evidence="6 13" id="KW-0479">Metal-binding</keyword>
<evidence type="ECO:0000256" key="9">
    <source>
        <dbReference type="ARBA" id="ARBA00023002"/>
    </source>
</evidence>
<dbReference type="GO" id="GO:0005789">
    <property type="term" value="C:endoplasmic reticulum membrane"/>
    <property type="evidence" value="ECO:0007669"/>
    <property type="project" value="UniProtKB-SubCell"/>
</dbReference>
<dbReference type="PRINTS" id="PR01689">
    <property type="entry name" value="EP450IICYP3A"/>
</dbReference>
<comment type="similarity">
    <text evidence="4 14">Belongs to the cytochrome P450 family.</text>
</comment>
<keyword evidence="9 14" id="KW-0560">Oxidoreductase</keyword>
<keyword evidence="7" id="KW-0256">Endoplasmic reticulum</keyword>
<dbReference type="FunFam" id="1.10.630.10:FF:000042">
    <property type="entry name" value="Cytochrome P450"/>
    <property type="match status" value="1"/>
</dbReference>
<dbReference type="SUPFAM" id="SSF48264">
    <property type="entry name" value="Cytochrome P450"/>
    <property type="match status" value="1"/>
</dbReference>